<organism evidence="7 8">
    <name type="scientific">Actinacidiphila alni</name>
    <dbReference type="NCBI Taxonomy" id="380248"/>
    <lineage>
        <taxon>Bacteria</taxon>
        <taxon>Bacillati</taxon>
        <taxon>Actinomycetota</taxon>
        <taxon>Actinomycetes</taxon>
        <taxon>Kitasatosporales</taxon>
        <taxon>Streptomycetaceae</taxon>
        <taxon>Actinacidiphila</taxon>
    </lineage>
</organism>
<dbReference type="STRING" id="380248.SAMN05216251_101535"/>
<keyword evidence="8" id="KW-1185">Reference proteome</keyword>
<sequence>MSIARDEVAVWQRNSVRSAAMLLPVAAVAVLAASKWPMIGSSAGRLGEADAAWMTVAVFFACMTWVCSATAQQGAVVRALPPGRLLAAQFAASAANHVLPAGVGGNAVNLRFLVRHGMTPSRSLGALAVRASAAALSRVVLLLALLALFPNALQLHRVAPDGFVLPADPMVISAVALAVLVAGFVVWRYAGRARERVRVFLASVAEDVRTLHRDRARIAALWGGSLAFPMMHALVVVAVVRAVHAPVPVSGVLVAYFFASTAAGWMPTPAGLGSLDAALALALVTAGAGGVAATSAVLGYRLVTTWLPLIPGVVMLAVLVKRREL</sequence>
<feature type="transmembrane region" description="Helical" evidence="6">
    <location>
        <begin position="169"/>
        <end position="190"/>
    </location>
</feature>
<evidence type="ECO:0000256" key="5">
    <source>
        <dbReference type="ARBA" id="ARBA00023136"/>
    </source>
</evidence>
<evidence type="ECO:0000256" key="1">
    <source>
        <dbReference type="ARBA" id="ARBA00004651"/>
    </source>
</evidence>
<feature type="transmembrane region" description="Helical" evidence="6">
    <location>
        <begin position="51"/>
        <end position="71"/>
    </location>
</feature>
<comment type="subcellular location">
    <subcellularLocation>
        <location evidence="1">Cell membrane</location>
        <topology evidence="1">Multi-pass membrane protein</topology>
    </subcellularLocation>
</comment>
<dbReference type="EMBL" id="FONG01000001">
    <property type="protein sequence ID" value="SFE10723.1"/>
    <property type="molecule type" value="Genomic_DNA"/>
</dbReference>
<evidence type="ECO:0000256" key="6">
    <source>
        <dbReference type="SAM" id="Phobius"/>
    </source>
</evidence>
<feature type="transmembrane region" description="Helical" evidence="6">
    <location>
        <begin position="303"/>
        <end position="320"/>
    </location>
</feature>
<feature type="transmembrane region" description="Helical" evidence="6">
    <location>
        <begin position="21"/>
        <end position="39"/>
    </location>
</feature>
<dbReference type="AlphaFoldDB" id="A0A1I1XY53"/>
<keyword evidence="5 6" id="KW-0472">Membrane</keyword>
<keyword evidence="2" id="KW-1003">Cell membrane</keyword>
<evidence type="ECO:0000313" key="7">
    <source>
        <dbReference type="EMBL" id="SFE10723.1"/>
    </source>
</evidence>
<accession>A0A1I1XY53</accession>
<dbReference type="Proteomes" id="UP000199323">
    <property type="component" value="Unassembled WGS sequence"/>
</dbReference>
<reference evidence="7 8" key="1">
    <citation type="submission" date="2016-10" db="EMBL/GenBank/DDBJ databases">
        <authorList>
            <person name="de Groot N.N."/>
        </authorList>
    </citation>
    <scope>NUCLEOTIDE SEQUENCE [LARGE SCALE GENOMIC DNA]</scope>
    <source>
        <strain evidence="7 8">CGMCC 4.3510</strain>
    </source>
</reference>
<proteinExistence type="predicted"/>
<feature type="transmembrane region" description="Helical" evidence="6">
    <location>
        <begin position="277"/>
        <end position="297"/>
    </location>
</feature>
<evidence type="ECO:0000256" key="4">
    <source>
        <dbReference type="ARBA" id="ARBA00022989"/>
    </source>
</evidence>
<dbReference type="GO" id="GO:0005886">
    <property type="term" value="C:plasma membrane"/>
    <property type="evidence" value="ECO:0007669"/>
    <property type="project" value="UniProtKB-SubCell"/>
</dbReference>
<protein>
    <submittedName>
        <fullName evidence="7">Uncharacterized membrane protein YbhN, UPF0104 family</fullName>
    </submittedName>
</protein>
<gene>
    <name evidence="7" type="ORF">SAMN05216251_101535</name>
</gene>
<feature type="transmembrane region" description="Helical" evidence="6">
    <location>
        <begin position="219"/>
        <end position="240"/>
    </location>
</feature>
<dbReference type="RefSeq" id="WP_245795654.1">
    <property type="nucleotide sequence ID" value="NZ_FONG01000001.1"/>
</dbReference>
<keyword evidence="3 6" id="KW-0812">Transmembrane</keyword>
<feature type="transmembrane region" description="Helical" evidence="6">
    <location>
        <begin position="127"/>
        <end position="149"/>
    </location>
</feature>
<name>A0A1I1XY53_9ACTN</name>
<feature type="transmembrane region" description="Helical" evidence="6">
    <location>
        <begin position="246"/>
        <end position="265"/>
    </location>
</feature>
<dbReference type="PANTHER" id="PTHR39087">
    <property type="entry name" value="UPF0104 MEMBRANE PROTEIN MJ1595"/>
    <property type="match status" value="1"/>
</dbReference>
<dbReference type="InterPro" id="IPR022791">
    <property type="entry name" value="L-PG_synthase/AglD"/>
</dbReference>
<keyword evidence="4 6" id="KW-1133">Transmembrane helix</keyword>
<dbReference type="PANTHER" id="PTHR39087:SF2">
    <property type="entry name" value="UPF0104 MEMBRANE PROTEIN MJ1595"/>
    <property type="match status" value="1"/>
</dbReference>
<evidence type="ECO:0000313" key="8">
    <source>
        <dbReference type="Proteomes" id="UP000199323"/>
    </source>
</evidence>
<dbReference type="Pfam" id="PF03706">
    <property type="entry name" value="LPG_synthase_TM"/>
    <property type="match status" value="1"/>
</dbReference>
<evidence type="ECO:0000256" key="3">
    <source>
        <dbReference type="ARBA" id="ARBA00022692"/>
    </source>
</evidence>
<evidence type="ECO:0000256" key="2">
    <source>
        <dbReference type="ARBA" id="ARBA00022475"/>
    </source>
</evidence>